<dbReference type="InterPro" id="IPR022742">
    <property type="entry name" value="Hydrolase_4"/>
</dbReference>
<accession>A0A4Y9EPI1</accession>
<organism evidence="2 3">
    <name type="scientific">Glacieibacterium arshaanense</name>
    <dbReference type="NCBI Taxonomy" id="2511025"/>
    <lineage>
        <taxon>Bacteria</taxon>
        <taxon>Pseudomonadati</taxon>
        <taxon>Pseudomonadota</taxon>
        <taxon>Alphaproteobacteria</taxon>
        <taxon>Sphingomonadales</taxon>
        <taxon>Sphingosinicellaceae</taxon>
        <taxon>Glacieibacterium</taxon>
    </lineage>
</organism>
<dbReference type="SUPFAM" id="SSF53474">
    <property type="entry name" value="alpha/beta-Hydrolases"/>
    <property type="match status" value="1"/>
</dbReference>
<dbReference type="Proteomes" id="UP000297737">
    <property type="component" value="Unassembled WGS sequence"/>
</dbReference>
<dbReference type="EMBL" id="SIHO01000002">
    <property type="protein sequence ID" value="TFU03620.1"/>
    <property type="molecule type" value="Genomic_DNA"/>
</dbReference>
<dbReference type="RefSeq" id="WP_135246212.1">
    <property type="nucleotide sequence ID" value="NZ_SIHO01000002.1"/>
</dbReference>
<keyword evidence="3" id="KW-1185">Reference proteome</keyword>
<evidence type="ECO:0000313" key="3">
    <source>
        <dbReference type="Proteomes" id="UP000297737"/>
    </source>
</evidence>
<protein>
    <submittedName>
        <fullName evidence="2">Alpha/beta fold hydrolase</fullName>
    </submittedName>
</protein>
<keyword evidence="2" id="KW-0378">Hydrolase</keyword>
<dbReference type="InterPro" id="IPR029058">
    <property type="entry name" value="AB_hydrolase_fold"/>
</dbReference>
<name>A0A4Y9EPI1_9SPHN</name>
<dbReference type="Pfam" id="PF12146">
    <property type="entry name" value="Hydrolase_4"/>
    <property type="match status" value="1"/>
</dbReference>
<comment type="caution">
    <text evidence="2">The sequence shown here is derived from an EMBL/GenBank/DDBJ whole genome shotgun (WGS) entry which is preliminary data.</text>
</comment>
<dbReference type="OrthoDB" id="8476759at2"/>
<sequence length="481" mass="51659">MLIWLKWLAIIVAVVLVTIFAVRAWDSQRGAPLGLWQTYVPHELTAEELATADWPTWLRAEDAVMNEVKTAVSDKLPAADCTLANRYCPQSPIYPPKFAHDWNRSYILEPAGTPVGVVVLLHGLTDAPYSVRSVAQAYQARGWLAVALRLPGHGTVPAALTKITTAQWRAATALAVREARRRVPGGPLHLVGYSNGGALALDYALSAITDKTLPQAGRVVLMSPQVGITGAARFAGVAGWPAVFPAFAKAAWLDLLPEYNPFKYNSFPINAARQSFAMTQFVQHAIDARVADGRIKEMPPVLTFQSVVDATVDMSATVTALYNKLPANGSELVLVDMNRDAVFKPLLVASAAPNLDKLLAPAPRTYAVTLLTNEGQANAVAAHNTPAGSTETAVVPLDVTWPREIYSVGHIAIPFALDDPLYGTVPNTSGESFGIQLGALAVRGERGVLVVPPSLLMRISANPFHGYMIERIAADMVPSPQ</sequence>
<dbReference type="AlphaFoldDB" id="A0A4Y9EPI1"/>
<feature type="domain" description="Serine aminopeptidase S33" evidence="1">
    <location>
        <begin position="113"/>
        <end position="320"/>
    </location>
</feature>
<evidence type="ECO:0000259" key="1">
    <source>
        <dbReference type="Pfam" id="PF12146"/>
    </source>
</evidence>
<reference evidence="2 3" key="1">
    <citation type="submission" date="2019-02" db="EMBL/GenBank/DDBJ databases">
        <title>Polymorphobacter sp. isolated from the lake at the Tibet of China.</title>
        <authorList>
            <person name="Li A."/>
        </authorList>
    </citation>
    <scope>NUCLEOTIDE SEQUENCE [LARGE SCALE GENOMIC DNA]</scope>
    <source>
        <strain evidence="2 3">DJ1R-1</strain>
    </source>
</reference>
<gene>
    <name evidence="2" type="ORF">EUV02_10725</name>
</gene>
<evidence type="ECO:0000313" key="2">
    <source>
        <dbReference type="EMBL" id="TFU03620.1"/>
    </source>
</evidence>
<dbReference type="GO" id="GO:0016787">
    <property type="term" value="F:hydrolase activity"/>
    <property type="evidence" value="ECO:0007669"/>
    <property type="project" value="UniProtKB-KW"/>
</dbReference>
<dbReference type="Gene3D" id="3.40.50.1820">
    <property type="entry name" value="alpha/beta hydrolase"/>
    <property type="match status" value="1"/>
</dbReference>
<proteinExistence type="predicted"/>